<comment type="similarity">
    <text evidence="2 4">Belongs to the 2-oxoacid dehydrogenase family.</text>
</comment>
<dbReference type="Gene3D" id="4.10.320.10">
    <property type="entry name" value="E3-binding domain"/>
    <property type="match status" value="1"/>
</dbReference>
<evidence type="ECO:0000256" key="5">
    <source>
        <dbReference type="SAM" id="MobiDB-lite"/>
    </source>
</evidence>
<dbReference type="InterPro" id="IPR004167">
    <property type="entry name" value="PSBD"/>
</dbReference>
<evidence type="ECO:0000256" key="1">
    <source>
        <dbReference type="ARBA" id="ARBA00001938"/>
    </source>
</evidence>
<dbReference type="EMBL" id="JAWJYN010000001">
    <property type="protein sequence ID" value="MDZ8161316.1"/>
    <property type="molecule type" value="Genomic_DNA"/>
</dbReference>
<dbReference type="InterPro" id="IPR000089">
    <property type="entry name" value="Biotin_lipoyl"/>
</dbReference>
<dbReference type="PANTHER" id="PTHR23151:SF90">
    <property type="entry name" value="DIHYDROLIPOYLLYSINE-RESIDUE ACETYLTRANSFERASE COMPONENT OF PYRUVATE DEHYDROGENASE COMPLEX, MITOCHONDRIAL-RELATED"/>
    <property type="match status" value="1"/>
</dbReference>
<accession>A0ABU5N5F3</accession>
<dbReference type="EC" id="2.3.1.-" evidence="4"/>
<dbReference type="GO" id="GO:0016746">
    <property type="term" value="F:acyltransferase activity"/>
    <property type="evidence" value="ECO:0007669"/>
    <property type="project" value="UniProtKB-KW"/>
</dbReference>
<dbReference type="InterPro" id="IPR001078">
    <property type="entry name" value="2-oxoacid_DH_actylTfrase"/>
</dbReference>
<evidence type="ECO:0000259" key="6">
    <source>
        <dbReference type="PROSITE" id="PS50968"/>
    </source>
</evidence>
<feature type="region of interest" description="Disordered" evidence="5">
    <location>
        <begin position="95"/>
        <end position="140"/>
    </location>
</feature>
<dbReference type="Pfam" id="PF00198">
    <property type="entry name" value="2-oxoacid_dh"/>
    <property type="match status" value="1"/>
</dbReference>
<dbReference type="InterPro" id="IPR011053">
    <property type="entry name" value="Single_hybrid_motif"/>
</dbReference>
<dbReference type="PROSITE" id="PS00189">
    <property type="entry name" value="LIPOYL"/>
    <property type="match status" value="1"/>
</dbReference>
<dbReference type="RefSeq" id="WP_194423948.1">
    <property type="nucleotide sequence ID" value="NZ_BAAAPT010000001.1"/>
</dbReference>
<feature type="domain" description="Peripheral subunit-binding (PSBD)" evidence="7">
    <location>
        <begin position="146"/>
        <end position="183"/>
    </location>
</feature>
<protein>
    <recommendedName>
        <fullName evidence="4">Dihydrolipoamide acetyltransferase component of pyruvate dehydrogenase complex</fullName>
        <ecNumber evidence="4">2.3.1.-</ecNumber>
    </recommendedName>
</protein>
<dbReference type="CDD" id="cd06849">
    <property type="entry name" value="lipoyl_domain"/>
    <property type="match status" value="1"/>
</dbReference>
<dbReference type="Pfam" id="PF02817">
    <property type="entry name" value="E3_binding"/>
    <property type="match status" value="1"/>
</dbReference>
<feature type="region of interest" description="Disordered" evidence="5">
    <location>
        <begin position="184"/>
        <end position="218"/>
    </location>
</feature>
<dbReference type="SUPFAM" id="SSF52777">
    <property type="entry name" value="CoA-dependent acyltransferases"/>
    <property type="match status" value="1"/>
</dbReference>
<feature type="compositionally biased region" description="Pro residues" evidence="5">
    <location>
        <begin position="187"/>
        <end position="199"/>
    </location>
</feature>
<comment type="cofactor">
    <cofactor evidence="1 4">
        <name>(R)-lipoate</name>
        <dbReference type="ChEBI" id="CHEBI:83088"/>
    </cofactor>
</comment>
<dbReference type="PROSITE" id="PS51826">
    <property type="entry name" value="PSBD"/>
    <property type="match status" value="1"/>
</dbReference>
<comment type="caution">
    <text evidence="8">The sequence shown here is derived from an EMBL/GenBank/DDBJ whole genome shotgun (WGS) entry which is preliminary data.</text>
</comment>
<feature type="compositionally biased region" description="Low complexity" evidence="5">
    <location>
        <begin position="118"/>
        <end position="139"/>
    </location>
</feature>
<dbReference type="Gene3D" id="2.40.50.100">
    <property type="match status" value="1"/>
</dbReference>
<feature type="compositionally biased region" description="Acidic residues" evidence="5">
    <location>
        <begin position="96"/>
        <end position="107"/>
    </location>
</feature>
<reference evidence="8 9" key="1">
    <citation type="submission" date="2023-10" db="EMBL/GenBank/DDBJ databases">
        <title>Microbacterium xanthum sp. nov., isolated from seaweed.</title>
        <authorList>
            <person name="Lee S.D."/>
        </authorList>
    </citation>
    <scope>NUCLEOTIDE SEQUENCE [LARGE SCALE GENOMIC DNA]</scope>
    <source>
        <strain evidence="8 9">KCTC 19124</strain>
    </source>
</reference>
<dbReference type="SUPFAM" id="SSF47005">
    <property type="entry name" value="Peripheral subunit-binding domain of 2-oxo acid dehydrogenase complex"/>
    <property type="match status" value="1"/>
</dbReference>
<dbReference type="Pfam" id="PF00364">
    <property type="entry name" value="Biotin_lipoyl"/>
    <property type="match status" value="1"/>
</dbReference>
<dbReference type="InterPro" id="IPR003016">
    <property type="entry name" value="2-oxoA_DH_lipoyl-BS"/>
</dbReference>
<feature type="domain" description="Lipoyl-binding" evidence="6">
    <location>
        <begin position="2"/>
        <end position="77"/>
    </location>
</feature>
<dbReference type="SUPFAM" id="SSF51230">
    <property type="entry name" value="Single hybrid motif"/>
    <property type="match status" value="1"/>
</dbReference>
<evidence type="ECO:0000256" key="2">
    <source>
        <dbReference type="ARBA" id="ARBA00007317"/>
    </source>
</evidence>
<evidence type="ECO:0000313" key="8">
    <source>
        <dbReference type="EMBL" id="MDZ8161316.1"/>
    </source>
</evidence>
<dbReference type="InterPro" id="IPR045257">
    <property type="entry name" value="E2/Pdx1"/>
</dbReference>
<dbReference type="PROSITE" id="PS50968">
    <property type="entry name" value="BIOTINYL_LIPOYL"/>
    <property type="match status" value="1"/>
</dbReference>
<evidence type="ECO:0000256" key="3">
    <source>
        <dbReference type="ARBA" id="ARBA00022823"/>
    </source>
</evidence>
<organism evidence="8 9">
    <name type="scientific">Microbacterium aquimaris</name>
    <dbReference type="NCBI Taxonomy" id="459816"/>
    <lineage>
        <taxon>Bacteria</taxon>
        <taxon>Bacillati</taxon>
        <taxon>Actinomycetota</taxon>
        <taxon>Actinomycetes</taxon>
        <taxon>Micrococcales</taxon>
        <taxon>Microbacteriaceae</taxon>
        <taxon>Microbacterium</taxon>
    </lineage>
</organism>
<dbReference type="PANTHER" id="PTHR23151">
    <property type="entry name" value="DIHYDROLIPOAMIDE ACETYL/SUCCINYL-TRANSFERASE-RELATED"/>
    <property type="match status" value="1"/>
</dbReference>
<name>A0ABU5N5F3_9MICO</name>
<sequence>MASALRMPGVSADSEEAVLVEWSVSSGASIGEGDAVAVVETEKANVDIVADAAGTVWRLLAEPGESVVVGNPIAVVLAAGEGDDAGEALLRSLGLGEDEDTGSDPDPDPAPAPDRSPDTAPAGEPAAAPASSAVGPSPAEEGRRLFASPLVRRLAHEAGVSLESVPGSGPHGRVVKRDLEKLLAAPATPPPPTPPPAAPTPASAPVTEAAPAEEGDIPHTRMRRAIASALTASKQQSPHFYLSRSVRMDALLDLRETINAASTTRVSVNDFIVKAIAEAFVSVPEANVMWLPDAVRPLSSIDVSVAIGSEKGLVTPVVRDVDRLRLTEVSKRVRDYVARADEGRLRQEDLEGGSFTVSNLGMFGVEEFSAIINPPQVGILAVGAVVETPVVEDGGIVPARVMKVTASFDHRPIDGVLGARWLAAFAAALENPYTLLA</sequence>
<keyword evidence="4 8" id="KW-0012">Acyltransferase</keyword>
<feature type="compositionally biased region" description="Low complexity" evidence="5">
    <location>
        <begin position="200"/>
        <end position="212"/>
    </location>
</feature>
<dbReference type="InterPro" id="IPR036625">
    <property type="entry name" value="E3-bd_dom_sf"/>
</dbReference>
<gene>
    <name evidence="8" type="ORF">R2Q92_05655</name>
</gene>
<dbReference type="Proteomes" id="UP001291912">
    <property type="component" value="Unassembled WGS sequence"/>
</dbReference>
<evidence type="ECO:0000259" key="7">
    <source>
        <dbReference type="PROSITE" id="PS51826"/>
    </source>
</evidence>
<keyword evidence="4 8" id="KW-0808">Transferase</keyword>
<dbReference type="Gene3D" id="3.30.559.10">
    <property type="entry name" value="Chloramphenicol acetyltransferase-like domain"/>
    <property type="match status" value="1"/>
</dbReference>
<evidence type="ECO:0000313" key="9">
    <source>
        <dbReference type="Proteomes" id="UP001291912"/>
    </source>
</evidence>
<keyword evidence="9" id="KW-1185">Reference proteome</keyword>
<evidence type="ECO:0000256" key="4">
    <source>
        <dbReference type="RuleBase" id="RU003423"/>
    </source>
</evidence>
<dbReference type="InterPro" id="IPR023213">
    <property type="entry name" value="CAT-like_dom_sf"/>
</dbReference>
<keyword evidence="3 4" id="KW-0450">Lipoyl</keyword>
<proteinExistence type="inferred from homology"/>